<dbReference type="Gene3D" id="1.20.1250.20">
    <property type="entry name" value="MFS general substrate transporter like domains"/>
    <property type="match status" value="1"/>
</dbReference>
<feature type="region of interest" description="Disordered" evidence="7">
    <location>
        <begin position="483"/>
        <end position="512"/>
    </location>
</feature>
<dbReference type="AlphaFoldDB" id="A0A8C6MKB8"/>
<organism evidence="9 10">
    <name type="scientific">Nothobranchius furzeri</name>
    <name type="common">Turquoise killifish</name>
    <dbReference type="NCBI Taxonomy" id="105023"/>
    <lineage>
        <taxon>Eukaryota</taxon>
        <taxon>Metazoa</taxon>
        <taxon>Chordata</taxon>
        <taxon>Craniata</taxon>
        <taxon>Vertebrata</taxon>
        <taxon>Euteleostomi</taxon>
        <taxon>Actinopterygii</taxon>
        <taxon>Neopterygii</taxon>
        <taxon>Teleostei</taxon>
        <taxon>Neoteleostei</taxon>
        <taxon>Acanthomorphata</taxon>
        <taxon>Ovalentaria</taxon>
        <taxon>Atherinomorphae</taxon>
        <taxon>Cyprinodontiformes</taxon>
        <taxon>Nothobranchiidae</taxon>
        <taxon>Nothobranchius</taxon>
    </lineage>
</organism>
<feature type="compositionally biased region" description="Polar residues" evidence="7">
    <location>
        <begin position="485"/>
        <end position="512"/>
    </location>
</feature>
<keyword evidence="2" id="KW-1003">Cell membrane</keyword>
<evidence type="ECO:0000256" key="6">
    <source>
        <dbReference type="ARBA" id="ARBA00023180"/>
    </source>
</evidence>
<keyword evidence="10" id="KW-1185">Reference proteome</keyword>
<keyword evidence="3 8" id="KW-0812">Transmembrane</keyword>
<dbReference type="GO" id="GO:0015179">
    <property type="term" value="F:L-amino acid transmembrane transporter activity"/>
    <property type="evidence" value="ECO:0007669"/>
    <property type="project" value="TreeGrafter"/>
</dbReference>
<dbReference type="Ensembl" id="ENSNFUT00015036617.1">
    <property type="protein sequence ID" value="ENSNFUP00015035056.1"/>
    <property type="gene ID" value="ENSNFUG00015016757.1"/>
</dbReference>
<name>A0A8C6MKB8_NOTFU</name>
<sequence>MAPSLAQAYRRRWWMAVTAIMENLLFSAVLLGWASLLIMLKNEGFYSHLCIGWSTYGSVASQQTFSTRILSCVEQDEILNLGFTIGSFLLSAATLPLGILMDRYGPRPLRLVGSSCFAASCAMMAVAAYDPAVLSVLIFFAVSFNGFGGICLTFTSLTVSPTISSRYRSTSATSSGSFPASEVTFHLIYDVGVSFRLIMWVWTGMACMVFLNCYLNWPGESFPAPEDNRYTSVQPLHENLTLIQSSSVPFCQSVCSPIFLWSILTMAVTQLRLIFFMGAMNKMIEFLVMHGDPHPSEELRKIVKEQVGFYSSIFGAIQLLCLLTCPLIGYIMDWRMEESSSWGSQSDHPKRDRKIQKLTNAIKAFIFTNLLLVVFGIISLIDNLPLQVRKILNNNGIMDLSLLPSSCRYPANHFGTLTGLQSMISAAFALLQQPLFILMVGHLSGDAYWINVGLLILSLACFLLPGYLFYHRKNLIREKAHRDTATAQPGTDNVLTQSESGLSQTQANGLSA</sequence>
<dbReference type="GO" id="GO:0015175">
    <property type="term" value="F:neutral L-amino acid transmembrane transporter activity"/>
    <property type="evidence" value="ECO:0007669"/>
    <property type="project" value="TreeGrafter"/>
</dbReference>
<evidence type="ECO:0000256" key="3">
    <source>
        <dbReference type="ARBA" id="ARBA00022692"/>
    </source>
</evidence>
<accession>A0A8C6MKB8</accession>
<dbReference type="PANTHER" id="PTHR20766:SF0">
    <property type="entry name" value="LARGE NEUTRAL AMINO ACIDS TRANSPORTER SMALL SUBUNIT 3"/>
    <property type="match status" value="1"/>
</dbReference>
<reference evidence="9" key="1">
    <citation type="submission" date="2014-08" db="EMBL/GenBank/DDBJ databases">
        <authorList>
            <person name="Senf B."/>
            <person name="Petzold A."/>
            <person name="Downie B.R."/>
            <person name="Koch P."/>
            <person name="Platzer M."/>
        </authorList>
    </citation>
    <scope>NUCLEOTIDE SEQUENCE [LARGE SCALE GENOMIC DNA]</scope>
    <source>
        <strain evidence="9">GRZ</strain>
    </source>
</reference>
<feature type="transmembrane region" description="Helical" evidence="8">
    <location>
        <begin position="307"/>
        <end position="332"/>
    </location>
</feature>
<gene>
    <name evidence="9" type="primary">SLC43A1</name>
</gene>
<reference evidence="9" key="2">
    <citation type="submission" date="2025-08" db="UniProtKB">
        <authorList>
            <consortium name="Ensembl"/>
        </authorList>
    </citation>
    <scope>IDENTIFICATION</scope>
</reference>
<feature type="transmembrane region" description="Helical" evidence="8">
    <location>
        <begin position="111"/>
        <end position="129"/>
    </location>
</feature>
<dbReference type="Proteomes" id="UP000694548">
    <property type="component" value="Chromosome sgr08"/>
</dbReference>
<dbReference type="PANTHER" id="PTHR20766">
    <property type="entry name" value="LARGE NEUTRAL AMINO ACIDS TRANSPORTER SMALL SUBUNIT 4-LIKE ISOFORM X1"/>
    <property type="match status" value="1"/>
</dbReference>
<dbReference type="CDD" id="cd06174">
    <property type="entry name" value="MFS"/>
    <property type="match status" value="1"/>
</dbReference>
<evidence type="ECO:0000313" key="10">
    <source>
        <dbReference type="Proteomes" id="UP000694548"/>
    </source>
</evidence>
<dbReference type="GO" id="GO:0005886">
    <property type="term" value="C:plasma membrane"/>
    <property type="evidence" value="ECO:0007669"/>
    <property type="project" value="UniProtKB-SubCell"/>
</dbReference>
<dbReference type="SUPFAM" id="SSF103473">
    <property type="entry name" value="MFS general substrate transporter"/>
    <property type="match status" value="1"/>
</dbReference>
<evidence type="ECO:0000256" key="1">
    <source>
        <dbReference type="ARBA" id="ARBA00004651"/>
    </source>
</evidence>
<reference evidence="9" key="3">
    <citation type="submission" date="2025-09" db="UniProtKB">
        <authorList>
            <consortium name="Ensembl"/>
        </authorList>
    </citation>
    <scope>IDENTIFICATION</scope>
</reference>
<feature type="transmembrane region" description="Helical" evidence="8">
    <location>
        <begin position="197"/>
        <end position="217"/>
    </location>
</feature>
<evidence type="ECO:0000256" key="5">
    <source>
        <dbReference type="ARBA" id="ARBA00023136"/>
    </source>
</evidence>
<evidence type="ECO:0000256" key="8">
    <source>
        <dbReference type="SAM" id="Phobius"/>
    </source>
</evidence>
<keyword evidence="4 8" id="KW-1133">Transmembrane helix</keyword>
<feature type="transmembrane region" description="Helical" evidence="8">
    <location>
        <begin position="448"/>
        <end position="470"/>
    </location>
</feature>
<evidence type="ECO:0000313" key="9">
    <source>
        <dbReference type="Ensembl" id="ENSNFUP00015035056.1"/>
    </source>
</evidence>
<keyword evidence="6" id="KW-0325">Glycoprotein</keyword>
<keyword evidence="5 8" id="KW-0472">Membrane</keyword>
<feature type="transmembrane region" description="Helical" evidence="8">
    <location>
        <begin position="258"/>
        <end position="279"/>
    </location>
</feature>
<evidence type="ECO:0000256" key="2">
    <source>
        <dbReference type="ARBA" id="ARBA00022475"/>
    </source>
</evidence>
<evidence type="ECO:0000256" key="7">
    <source>
        <dbReference type="SAM" id="MobiDB-lite"/>
    </source>
</evidence>
<dbReference type="GeneTree" id="ENSGT00940000153576"/>
<comment type="subcellular location">
    <subcellularLocation>
        <location evidence="1">Cell membrane</location>
        <topology evidence="1">Multi-pass membrane protein</topology>
    </subcellularLocation>
</comment>
<feature type="transmembrane region" description="Helical" evidence="8">
    <location>
        <begin position="135"/>
        <end position="159"/>
    </location>
</feature>
<proteinExistence type="predicted"/>
<feature type="transmembrane region" description="Helical" evidence="8">
    <location>
        <begin position="78"/>
        <end position="99"/>
    </location>
</feature>
<feature type="transmembrane region" description="Helical" evidence="8">
    <location>
        <begin position="361"/>
        <end position="381"/>
    </location>
</feature>
<dbReference type="InterPro" id="IPR036259">
    <property type="entry name" value="MFS_trans_sf"/>
</dbReference>
<feature type="transmembrane region" description="Helical" evidence="8">
    <location>
        <begin position="12"/>
        <end position="39"/>
    </location>
</feature>
<evidence type="ECO:0000256" key="4">
    <source>
        <dbReference type="ARBA" id="ARBA00022989"/>
    </source>
</evidence>
<protein>
    <submittedName>
        <fullName evidence="9">Solute carrier family 43 member 1b</fullName>
    </submittedName>
</protein>